<dbReference type="Gene3D" id="2.60.120.620">
    <property type="entry name" value="q2cbj1_9rhob like domain"/>
    <property type="match status" value="1"/>
</dbReference>
<reference evidence="1" key="2">
    <citation type="submission" date="2020-11" db="EMBL/GenBank/DDBJ databases">
        <authorList>
            <person name="McCartney M.A."/>
            <person name="Auch B."/>
            <person name="Kono T."/>
            <person name="Mallez S."/>
            <person name="Becker A."/>
            <person name="Gohl D.M."/>
            <person name="Silverstein K.A.T."/>
            <person name="Koren S."/>
            <person name="Bechman K.B."/>
            <person name="Herman A."/>
            <person name="Abrahante J.E."/>
            <person name="Garbe J."/>
        </authorList>
    </citation>
    <scope>NUCLEOTIDE SEQUENCE</scope>
    <source>
        <strain evidence="1">Duluth1</strain>
        <tissue evidence="1">Whole animal</tissue>
    </source>
</reference>
<name>A0A9D4BU90_DREPO</name>
<dbReference type="EMBL" id="JAIWYP010000014">
    <property type="protein sequence ID" value="KAH3706128.1"/>
    <property type="molecule type" value="Genomic_DNA"/>
</dbReference>
<comment type="caution">
    <text evidence="1">The sequence shown here is derived from an EMBL/GenBank/DDBJ whole genome shotgun (WGS) entry which is preliminary data.</text>
</comment>
<dbReference type="AlphaFoldDB" id="A0A9D4BU90"/>
<gene>
    <name evidence="1" type="ORF">DPMN_065508</name>
</gene>
<protein>
    <submittedName>
        <fullName evidence="1">Uncharacterized protein</fullName>
    </submittedName>
</protein>
<evidence type="ECO:0000313" key="1">
    <source>
        <dbReference type="EMBL" id="KAH3706128.1"/>
    </source>
</evidence>
<dbReference type="Proteomes" id="UP000828390">
    <property type="component" value="Unassembled WGS sequence"/>
</dbReference>
<organism evidence="1 2">
    <name type="scientific">Dreissena polymorpha</name>
    <name type="common">Zebra mussel</name>
    <name type="synonym">Mytilus polymorpha</name>
    <dbReference type="NCBI Taxonomy" id="45954"/>
    <lineage>
        <taxon>Eukaryota</taxon>
        <taxon>Metazoa</taxon>
        <taxon>Spiralia</taxon>
        <taxon>Lophotrochozoa</taxon>
        <taxon>Mollusca</taxon>
        <taxon>Bivalvia</taxon>
        <taxon>Autobranchia</taxon>
        <taxon>Heteroconchia</taxon>
        <taxon>Euheterodonta</taxon>
        <taxon>Imparidentia</taxon>
        <taxon>Neoheterodontei</taxon>
        <taxon>Myida</taxon>
        <taxon>Dreissenoidea</taxon>
        <taxon>Dreissenidae</taxon>
        <taxon>Dreissena</taxon>
    </lineage>
</organism>
<keyword evidence="2" id="KW-1185">Reference proteome</keyword>
<evidence type="ECO:0000313" key="2">
    <source>
        <dbReference type="Proteomes" id="UP000828390"/>
    </source>
</evidence>
<proteinExistence type="predicted"/>
<reference evidence="1" key="1">
    <citation type="journal article" date="2019" name="bioRxiv">
        <title>The Genome of the Zebra Mussel, Dreissena polymorpha: A Resource for Invasive Species Research.</title>
        <authorList>
            <person name="McCartney M.A."/>
            <person name="Auch B."/>
            <person name="Kono T."/>
            <person name="Mallez S."/>
            <person name="Zhang Y."/>
            <person name="Obille A."/>
            <person name="Becker A."/>
            <person name="Abrahante J.E."/>
            <person name="Garbe J."/>
            <person name="Badalamenti J.P."/>
            <person name="Herman A."/>
            <person name="Mangelson H."/>
            <person name="Liachko I."/>
            <person name="Sullivan S."/>
            <person name="Sone E.D."/>
            <person name="Koren S."/>
            <person name="Silverstein K.A.T."/>
            <person name="Beckman K.B."/>
            <person name="Gohl D.M."/>
        </authorList>
    </citation>
    <scope>NUCLEOTIDE SEQUENCE</scope>
    <source>
        <strain evidence="1">Duluth1</strain>
        <tissue evidence="1">Whole animal</tissue>
    </source>
</reference>
<sequence length="63" mass="7295">METEEWSNLSNNCEQAALRIRPKKGTTILGYNHFLDRRGYLSAVDQRSYHGRCDVKKGIKILL</sequence>
<accession>A0A9D4BU90</accession>